<organism evidence="2 3">
    <name type="scientific">Trypanosoma cruzi Dm28c</name>
    <dbReference type="NCBI Taxonomy" id="1416333"/>
    <lineage>
        <taxon>Eukaryota</taxon>
        <taxon>Discoba</taxon>
        <taxon>Euglenozoa</taxon>
        <taxon>Kinetoplastea</taxon>
        <taxon>Metakinetoplastina</taxon>
        <taxon>Trypanosomatida</taxon>
        <taxon>Trypanosomatidae</taxon>
        <taxon>Trypanosoma</taxon>
        <taxon>Schizotrypanum</taxon>
    </lineage>
</organism>
<evidence type="ECO:0000256" key="1">
    <source>
        <dbReference type="SAM" id="MobiDB-lite"/>
    </source>
</evidence>
<dbReference type="VEuPathDB" id="TriTrypDB:TCDM_09687"/>
<dbReference type="Proteomes" id="UP000017861">
    <property type="component" value="Unassembled WGS sequence"/>
</dbReference>
<dbReference type="EMBL" id="AYLP01000171">
    <property type="protein sequence ID" value="ESS62633.1"/>
    <property type="molecule type" value="Genomic_DNA"/>
</dbReference>
<dbReference type="AlphaFoldDB" id="V5BDZ1"/>
<sequence length="249" mass="27467">MPRSFQHASLPAQVVLPALPLRRNVRHLSVKQLRVHHAPHNRRHATAAEHPQRHNVVPPLLHNHERNAQRVLAHVLHAPQPPADQVGRHALHLVVLVVLVADPHILSIHGLGAARGCRQEQLGWKKQMCGNNGHPHSLRHLHPPTQKGGVMGKRSPPHSARTKEYAAATPSNSHCNKEPCAHTHKRPQREGRGTSRSTALFFTSPFPDELALRPTLTVRHGAHQPLPSVCTQQAASSHQSATATGEHKH</sequence>
<accession>V5BDZ1</accession>
<reference evidence="2 3" key="1">
    <citation type="journal article" date="2014" name="Genome Announc.">
        <title>Trypanosoma cruzi Clone Dm28c Draft Genome Sequence.</title>
        <authorList>
            <person name="Grisard E.C."/>
            <person name="Teixeira S.M."/>
            <person name="de Almeida L.G."/>
            <person name="Stoco P.H."/>
            <person name="Gerber A.L."/>
            <person name="Talavera-Lopez C."/>
            <person name="Lima O.C."/>
            <person name="Andersson B."/>
            <person name="de Vasconcelos A.T."/>
        </authorList>
    </citation>
    <scope>NUCLEOTIDE SEQUENCE [LARGE SCALE GENOMIC DNA]</scope>
    <source>
        <strain evidence="2 3">Dm28c</strain>
    </source>
</reference>
<feature type="region of interest" description="Disordered" evidence="1">
    <location>
        <begin position="140"/>
        <end position="195"/>
    </location>
</feature>
<comment type="caution">
    <text evidence="2">The sequence shown here is derived from an EMBL/GenBank/DDBJ whole genome shotgun (WGS) entry which is preliminary data.</text>
</comment>
<evidence type="ECO:0000313" key="3">
    <source>
        <dbReference type="Proteomes" id="UP000017861"/>
    </source>
</evidence>
<protein>
    <submittedName>
        <fullName evidence="2">Uncharacterized protein</fullName>
    </submittedName>
</protein>
<gene>
    <name evidence="2" type="ORF">TCDM_09687</name>
</gene>
<feature type="region of interest" description="Disordered" evidence="1">
    <location>
        <begin position="230"/>
        <end position="249"/>
    </location>
</feature>
<proteinExistence type="predicted"/>
<name>V5BDZ1_TRYCR</name>
<feature type="compositionally biased region" description="Low complexity" evidence="1">
    <location>
        <begin position="231"/>
        <end position="249"/>
    </location>
</feature>
<dbReference type="OrthoDB" id="10672960at2759"/>
<evidence type="ECO:0000313" key="2">
    <source>
        <dbReference type="EMBL" id="ESS62633.1"/>
    </source>
</evidence>